<evidence type="ECO:0000256" key="13">
    <source>
        <dbReference type="ARBA" id="ARBA00023180"/>
    </source>
</evidence>
<dbReference type="InterPro" id="IPR000276">
    <property type="entry name" value="GPCR_Rhodpsn"/>
</dbReference>
<keyword evidence="4" id="KW-0145">Chemotaxis</keyword>
<accession>A0A8J7T8K9</accession>
<evidence type="ECO:0000256" key="14">
    <source>
        <dbReference type="ARBA" id="ARBA00023224"/>
    </source>
</evidence>
<sequence length="381" mass="42237">MDSSDSAYNGGKITLDASDLDLFEDYSNDTGNYTYIDFCCEGLGDVCTQGAGLGFERLFLPALYSVALVLGVLGNGLVIAVLCQFRRGWSVTDTFILNLALADTLLVVTLPFWAAEAARGWIFGTAMCKILGTIFKISFYSSIFLLACISLDRYLSIVHAVHMYSRRKPWAVRVSCLCVWTLCFLLAVPDLLFLEALSDSRRGGRVECSHNYRRFTTNSSDWRLASRVVYHVMGFFAPSLVLVYCYACILLTLRRSQGAKKQKNVQLILALVVAFFLSWAPYNLTLLADTLHSQSKISDSCGRRTALDISLVATSSLGYLHCCLNPILYAFVGVKFRRNLLELLRALGCPSRAAENKTEEEEGEKNCVVYRAGGEQVRAGP</sequence>
<dbReference type="GO" id="GO:0007204">
    <property type="term" value="P:positive regulation of cytosolic calcium ion concentration"/>
    <property type="evidence" value="ECO:0007669"/>
    <property type="project" value="TreeGrafter"/>
</dbReference>
<dbReference type="Proteomes" id="UP000736164">
    <property type="component" value="Unassembled WGS sequence"/>
</dbReference>
<dbReference type="GO" id="GO:0002685">
    <property type="term" value="P:regulation of leukocyte migration"/>
    <property type="evidence" value="ECO:0007669"/>
    <property type="project" value="InterPro"/>
</dbReference>
<evidence type="ECO:0000313" key="20">
    <source>
        <dbReference type="Proteomes" id="UP000736164"/>
    </source>
</evidence>
<dbReference type="PROSITE" id="PS00237">
    <property type="entry name" value="G_PROTEIN_RECEP_F1_1"/>
    <property type="match status" value="1"/>
</dbReference>
<dbReference type="GO" id="GO:0006955">
    <property type="term" value="P:immune response"/>
    <property type="evidence" value="ECO:0007669"/>
    <property type="project" value="TreeGrafter"/>
</dbReference>
<feature type="domain" description="G-protein coupled receptors family 1 profile" evidence="18">
    <location>
        <begin position="74"/>
        <end position="329"/>
    </location>
</feature>
<evidence type="ECO:0000256" key="7">
    <source>
        <dbReference type="ARBA" id="ARBA00022692"/>
    </source>
</evidence>
<evidence type="ECO:0000256" key="3">
    <source>
        <dbReference type="ARBA" id="ARBA00022475"/>
    </source>
</evidence>
<comment type="similarity">
    <text evidence="16">Belongs to the G-protein coupled receptor 1 family.</text>
</comment>
<dbReference type="PANTHER" id="PTHR10489:SF671">
    <property type="entry name" value="C-X-C CHEMOKINE RECEPTOR TYPE 3"/>
    <property type="match status" value="1"/>
</dbReference>
<comment type="subcellular location">
    <subcellularLocation>
        <location evidence="1">Cell membrane</location>
        <topology evidence="1">Multi-pass membrane protein</topology>
    </subcellularLocation>
</comment>
<proteinExistence type="inferred from homology"/>
<dbReference type="InterPro" id="IPR004070">
    <property type="entry name" value="Chemokine_CXCR3"/>
</dbReference>
<keyword evidence="14 16" id="KW-0807">Transducer</keyword>
<evidence type="ECO:0000256" key="10">
    <source>
        <dbReference type="ARBA" id="ARBA00023136"/>
    </source>
</evidence>
<keyword evidence="8 17" id="KW-1133">Transmembrane helix</keyword>
<dbReference type="CDD" id="cd15180">
    <property type="entry name" value="7tmA_CXCR3"/>
    <property type="match status" value="1"/>
</dbReference>
<keyword evidence="20" id="KW-1185">Reference proteome</keyword>
<evidence type="ECO:0000256" key="11">
    <source>
        <dbReference type="ARBA" id="ARBA00023157"/>
    </source>
</evidence>
<evidence type="ECO:0000256" key="4">
    <source>
        <dbReference type="ARBA" id="ARBA00022500"/>
    </source>
</evidence>
<keyword evidence="5" id="KW-0765">Sulfation</keyword>
<dbReference type="GO" id="GO:0001525">
    <property type="term" value="P:angiogenesis"/>
    <property type="evidence" value="ECO:0007669"/>
    <property type="project" value="UniProtKB-KW"/>
</dbReference>
<feature type="transmembrane region" description="Helical" evidence="17">
    <location>
        <begin position="170"/>
        <end position="188"/>
    </location>
</feature>
<evidence type="ECO:0000256" key="5">
    <source>
        <dbReference type="ARBA" id="ARBA00022641"/>
    </source>
</evidence>
<feature type="transmembrane region" description="Helical" evidence="17">
    <location>
        <begin position="317"/>
        <end position="336"/>
    </location>
</feature>
<dbReference type="GO" id="GO:0006954">
    <property type="term" value="P:inflammatory response"/>
    <property type="evidence" value="ECO:0007669"/>
    <property type="project" value="InterPro"/>
</dbReference>
<gene>
    <name evidence="19" type="primary">Cxcr3_1</name>
    <name evidence="19" type="ORF">GTO95_0015279</name>
</gene>
<feature type="non-terminal residue" evidence="19">
    <location>
        <position position="381"/>
    </location>
</feature>
<feature type="non-terminal residue" evidence="19">
    <location>
        <position position="1"/>
    </location>
</feature>
<evidence type="ECO:0000256" key="12">
    <source>
        <dbReference type="ARBA" id="ARBA00023170"/>
    </source>
</evidence>
<dbReference type="Pfam" id="PF00001">
    <property type="entry name" value="7tm_1"/>
    <property type="match status" value="1"/>
</dbReference>
<feature type="transmembrane region" description="Helical" evidence="17">
    <location>
        <begin position="121"/>
        <end position="149"/>
    </location>
</feature>
<keyword evidence="7 16" id="KW-0812">Transmembrane</keyword>
<dbReference type="Gene3D" id="1.20.1070.10">
    <property type="entry name" value="Rhodopsin 7-helix transmembrane proteins"/>
    <property type="match status" value="1"/>
</dbReference>
<keyword evidence="11" id="KW-1015">Disulfide bond</keyword>
<evidence type="ECO:0000313" key="19">
    <source>
        <dbReference type="EMBL" id="MBN3313751.1"/>
    </source>
</evidence>
<evidence type="ECO:0000259" key="18">
    <source>
        <dbReference type="PROSITE" id="PS50262"/>
    </source>
</evidence>
<dbReference type="PANTHER" id="PTHR10489">
    <property type="entry name" value="CELL ADHESION MOLECULE"/>
    <property type="match status" value="1"/>
</dbReference>
<keyword evidence="6" id="KW-0037">Angiogenesis</keyword>
<evidence type="ECO:0000256" key="1">
    <source>
        <dbReference type="ARBA" id="ARBA00004651"/>
    </source>
</evidence>
<evidence type="ECO:0000256" key="2">
    <source>
        <dbReference type="ARBA" id="ARBA00020038"/>
    </source>
</evidence>
<feature type="transmembrane region" description="Helical" evidence="17">
    <location>
        <begin position="62"/>
        <end position="83"/>
    </location>
</feature>
<dbReference type="GO" id="GO:0019722">
    <property type="term" value="P:calcium-mediated signaling"/>
    <property type="evidence" value="ECO:0007669"/>
    <property type="project" value="TreeGrafter"/>
</dbReference>
<dbReference type="InterPro" id="IPR017452">
    <property type="entry name" value="GPCR_Rhodpsn_7TM"/>
</dbReference>
<keyword evidence="13" id="KW-0325">Glycoprotein</keyword>
<dbReference type="GO" id="GO:0060326">
    <property type="term" value="P:cell chemotaxis"/>
    <property type="evidence" value="ECO:0007669"/>
    <property type="project" value="TreeGrafter"/>
</dbReference>
<keyword evidence="12 16" id="KW-0675">Receptor</keyword>
<keyword evidence="10 17" id="KW-0472">Membrane</keyword>
<name>A0A8J7T8K9_ATRSP</name>
<evidence type="ECO:0000256" key="17">
    <source>
        <dbReference type="SAM" id="Phobius"/>
    </source>
</evidence>
<evidence type="ECO:0000256" key="16">
    <source>
        <dbReference type="RuleBase" id="RU000688"/>
    </source>
</evidence>
<keyword evidence="9 16" id="KW-0297">G-protein coupled receptor</keyword>
<protein>
    <recommendedName>
        <fullName evidence="2">C-X-C chemokine receptor type 3</fullName>
    </recommendedName>
    <alternativeName>
        <fullName evidence="15">Interferon-inducible protein 10 receptor</fullName>
    </alternativeName>
</protein>
<comment type="caution">
    <text evidence="19">The sequence shown here is derived from an EMBL/GenBank/DDBJ whole genome shotgun (WGS) entry which is preliminary data.</text>
</comment>
<dbReference type="GO" id="GO:0019957">
    <property type="term" value="F:C-C chemokine binding"/>
    <property type="evidence" value="ECO:0007669"/>
    <property type="project" value="TreeGrafter"/>
</dbReference>
<feature type="transmembrane region" description="Helical" evidence="17">
    <location>
        <begin position="95"/>
        <end position="115"/>
    </location>
</feature>
<dbReference type="GO" id="GO:0016494">
    <property type="term" value="F:C-X-C chemokine receptor activity"/>
    <property type="evidence" value="ECO:0007669"/>
    <property type="project" value="InterPro"/>
</dbReference>
<evidence type="ECO:0000256" key="8">
    <source>
        <dbReference type="ARBA" id="ARBA00022989"/>
    </source>
</evidence>
<dbReference type="AlphaFoldDB" id="A0A8J7T8K9"/>
<evidence type="ECO:0000256" key="15">
    <source>
        <dbReference type="ARBA" id="ARBA00030908"/>
    </source>
</evidence>
<dbReference type="PROSITE" id="PS50262">
    <property type="entry name" value="G_PROTEIN_RECEP_F1_2"/>
    <property type="match status" value="1"/>
</dbReference>
<organism evidence="19 20">
    <name type="scientific">Atractosteus spatula</name>
    <name type="common">Alligator gar</name>
    <name type="synonym">Lepisosteus spatula</name>
    <dbReference type="NCBI Taxonomy" id="7917"/>
    <lineage>
        <taxon>Eukaryota</taxon>
        <taxon>Metazoa</taxon>
        <taxon>Chordata</taxon>
        <taxon>Craniata</taxon>
        <taxon>Vertebrata</taxon>
        <taxon>Euteleostomi</taxon>
        <taxon>Actinopterygii</taxon>
        <taxon>Neopterygii</taxon>
        <taxon>Holostei</taxon>
        <taxon>Semionotiformes</taxon>
        <taxon>Lepisosteidae</taxon>
        <taxon>Atractosteus</taxon>
    </lineage>
</organism>
<dbReference type="PRINTS" id="PR01532">
    <property type="entry name" value="CXCCHMKINER3"/>
</dbReference>
<dbReference type="SUPFAM" id="SSF81321">
    <property type="entry name" value="Family A G protein-coupled receptor-like"/>
    <property type="match status" value="1"/>
</dbReference>
<dbReference type="PRINTS" id="PR00237">
    <property type="entry name" value="GPCRRHODOPSN"/>
</dbReference>
<evidence type="ECO:0000256" key="9">
    <source>
        <dbReference type="ARBA" id="ARBA00023040"/>
    </source>
</evidence>
<dbReference type="GO" id="GO:0009897">
    <property type="term" value="C:external side of plasma membrane"/>
    <property type="evidence" value="ECO:0007669"/>
    <property type="project" value="TreeGrafter"/>
</dbReference>
<evidence type="ECO:0000256" key="6">
    <source>
        <dbReference type="ARBA" id="ARBA00022657"/>
    </source>
</evidence>
<dbReference type="InterPro" id="IPR050119">
    <property type="entry name" value="CCR1-9-like"/>
</dbReference>
<dbReference type="PRINTS" id="PR00657">
    <property type="entry name" value="CCCHEMOKINER"/>
</dbReference>
<dbReference type="InterPro" id="IPR000355">
    <property type="entry name" value="Chemokine_rcpt"/>
</dbReference>
<dbReference type="EMBL" id="JAAWVO010012884">
    <property type="protein sequence ID" value="MBN3313751.1"/>
    <property type="molecule type" value="Genomic_DNA"/>
</dbReference>
<keyword evidence="3" id="KW-1003">Cell membrane</keyword>
<feature type="transmembrane region" description="Helical" evidence="17">
    <location>
        <begin position="265"/>
        <end position="282"/>
    </location>
</feature>
<reference evidence="19" key="1">
    <citation type="journal article" date="2021" name="Cell">
        <title>Tracing the genetic footprints of vertebrate landing in non-teleost ray-finned fishes.</title>
        <authorList>
            <person name="Bi X."/>
            <person name="Wang K."/>
            <person name="Yang L."/>
            <person name="Pan H."/>
            <person name="Jiang H."/>
            <person name="Wei Q."/>
            <person name="Fang M."/>
            <person name="Yu H."/>
            <person name="Zhu C."/>
            <person name="Cai Y."/>
            <person name="He Y."/>
            <person name="Gan X."/>
            <person name="Zeng H."/>
            <person name="Yu D."/>
            <person name="Zhu Y."/>
            <person name="Jiang H."/>
            <person name="Qiu Q."/>
            <person name="Yang H."/>
            <person name="Zhang Y.E."/>
            <person name="Wang W."/>
            <person name="Zhu M."/>
            <person name="He S."/>
            <person name="Zhang G."/>
        </authorList>
    </citation>
    <scope>NUCLEOTIDE SEQUENCE</scope>
    <source>
        <strain evidence="19">Allg_001</strain>
    </source>
</reference>
<dbReference type="GO" id="GO:0016493">
    <property type="term" value="F:C-C chemokine receptor activity"/>
    <property type="evidence" value="ECO:0007669"/>
    <property type="project" value="TreeGrafter"/>
</dbReference>
<feature type="transmembrane region" description="Helical" evidence="17">
    <location>
        <begin position="228"/>
        <end position="253"/>
    </location>
</feature>